<protein>
    <submittedName>
        <fullName evidence="2">Short-chain dehydrogenase tic 32</fullName>
    </submittedName>
</protein>
<gene>
    <name evidence="2" type="primary">TIC32_9</name>
    <name evidence="2" type="ORF">CFP56_029264</name>
</gene>
<dbReference type="SUPFAM" id="SSF51735">
    <property type="entry name" value="NAD(P)-binding Rossmann-fold domains"/>
    <property type="match status" value="2"/>
</dbReference>
<dbReference type="AlphaFoldDB" id="A0AAW0MF48"/>
<sequence length="559" mass="60338">MWPFNRKGPSGFSSSSTAEDVTQGVDGTGLTAIVTGASSGIGTETTRVLALRGVHVIMGVRNMVAGKDAKEAIVKEIPTAKVDAMELDLSSMASVKKFASNFNSSGLPLNILIFEIQLGHFLLTNLLLENMKKTSRKSRKEGRIVNVSSEAHRFSYREGIRFDKLNDKSGYSSFAAYGQSKLSNVLHANELARTIKQDDGVEITANSLHPGAIATNLFRQSNIMNGIVNTLGRFVLKNVQQRERERERDREMWLFNRKGPSGFSASTTAEEVTEGIDGTGLTAIVTVLLFNRKGPSGFSASTTAEEVTEGIDGTGLTAIVTGGSSGVGTETARVLALRGVHVAMGVRNMTAGREVKEAMVKGNPTTKIDAMELDLSSMASVRKFAEEFNSSGLPLSILINNAGVMATPFMLSKDNIELQFATNHLALFIYIYNGLSAYGQSKLANILHANELSRRLKENEAEITANSVHPGAVATDLFHHQSFVSGLIGLLGKYMIKNVQQGAATTCYVALHPQVKGVSGHYFADSNKVEASPQANYSELAKKLWNFSLNMIDRCTPVS</sequence>
<organism evidence="2 3">
    <name type="scientific">Quercus suber</name>
    <name type="common">Cork oak</name>
    <dbReference type="NCBI Taxonomy" id="58331"/>
    <lineage>
        <taxon>Eukaryota</taxon>
        <taxon>Viridiplantae</taxon>
        <taxon>Streptophyta</taxon>
        <taxon>Embryophyta</taxon>
        <taxon>Tracheophyta</taxon>
        <taxon>Spermatophyta</taxon>
        <taxon>Magnoliopsida</taxon>
        <taxon>eudicotyledons</taxon>
        <taxon>Gunneridae</taxon>
        <taxon>Pentapetalae</taxon>
        <taxon>rosids</taxon>
        <taxon>fabids</taxon>
        <taxon>Fagales</taxon>
        <taxon>Fagaceae</taxon>
        <taxon>Quercus</taxon>
    </lineage>
</organism>
<dbReference type="EMBL" id="PKMF04000004">
    <property type="protein sequence ID" value="KAK7861019.1"/>
    <property type="molecule type" value="Genomic_DNA"/>
</dbReference>
<feature type="compositionally biased region" description="Polar residues" evidence="1">
    <location>
        <begin position="11"/>
        <end position="20"/>
    </location>
</feature>
<dbReference type="Pfam" id="PF00106">
    <property type="entry name" value="adh_short"/>
    <property type="match status" value="2"/>
</dbReference>
<evidence type="ECO:0000313" key="2">
    <source>
        <dbReference type="EMBL" id="KAK7861019.1"/>
    </source>
</evidence>
<dbReference type="Gene3D" id="3.40.50.720">
    <property type="entry name" value="NAD(P)-binding Rossmann-like Domain"/>
    <property type="match status" value="4"/>
</dbReference>
<dbReference type="InterPro" id="IPR055280">
    <property type="entry name" value="TIC32"/>
</dbReference>
<accession>A0AAW0MF48</accession>
<comment type="caution">
    <text evidence="2">The sequence shown here is derived from an EMBL/GenBank/DDBJ whole genome shotgun (WGS) entry which is preliminary data.</text>
</comment>
<dbReference type="Proteomes" id="UP000237347">
    <property type="component" value="Unassembled WGS sequence"/>
</dbReference>
<name>A0AAW0MF48_QUESU</name>
<feature type="region of interest" description="Disordered" evidence="1">
    <location>
        <begin position="1"/>
        <end position="20"/>
    </location>
</feature>
<evidence type="ECO:0000256" key="1">
    <source>
        <dbReference type="SAM" id="MobiDB-lite"/>
    </source>
</evidence>
<keyword evidence="3" id="KW-1185">Reference proteome</keyword>
<dbReference type="PANTHER" id="PTHR48476">
    <property type="entry name" value="SHORT-CHAIN DEHYDROGENASE TIC 32, CHLOROPLASTIC-LIKE"/>
    <property type="match status" value="1"/>
</dbReference>
<proteinExistence type="predicted"/>
<dbReference type="InterPro" id="IPR002347">
    <property type="entry name" value="SDR_fam"/>
</dbReference>
<reference evidence="2 3" key="1">
    <citation type="journal article" date="2018" name="Sci. Data">
        <title>The draft genome sequence of cork oak.</title>
        <authorList>
            <person name="Ramos A.M."/>
            <person name="Usie A."/>
            <person name="Barbosa P."/>
            <person name="Barros P.M."/>
            <person name="Capote T."/>
            <person name="Chaves I."/>
            <person name="Simoes F."/>
            <person name="Abreu I."/>
            <person name="Carrasquinho I."/>
            <person name="Faro C."/>
            <person name="Guimaraes J.B."/>
            <person name="Mendonca D."/>
            <person name="Nobrega F."/>
            <person name="Rodrigues L."/>
            <person name="Saibo N.J.M."/>
            <person name="Varela M.C."/>
            <person name="Egas C."/>
            <person name="Matos J."/>
            <person name="Miguel C.M."/>
            <person name="Oliveira M.M."/>
            <person name="Ricardo C.P."/>
            <person name="Goncalves S."/>
        </authorList>
    </citation>
    <scope>NUCLEOTIDE SEQUENCE [LARGE SCALE GENOMIC DNA]</scope>
    <source>
        <strain evidence="3">cv. HL8</strain>
    </source>
</reference>
<evidence type="ECO:0000313" key="3">
    <source>
        <dbReference type="Proteomes" id="UP000237347"/>
    </source>
</evidence>
<dbReference type="PANTHER" id="PTHR48476:SF1">
    <property type="entry name" value="SHORT-CHAIN DEHYDROGENASE TIC 32, CHLOROPLASTIC-LIKE"/>
    <property type="match status" value="1"/>
</dbReference>
<dbReference type="PRINTS" id="PR00081">
    <property type="entry name" value="GDHRDH"/>
</dbReference>
<dbReference type="InterPro" id="IPR036291">
    <property type="entry name" value="NAD(P)-bd_dom_sf"/>
</dbReference>